<evidence type="ECO:0000256" key="5">
    <source>
        <dbReference type="ARBA" id="ARBA00022989"/>
    </source>
</evidence>
<evidence type="ECO:0000256" key="6">
    <source>
        <dbReference type="ARBA" id="ARBA00023136"/>
    </source>
</evidence>
<protein>
    <recommendedName>
        <fullName evidence="8">ABC transmembrane type-1 domain-containing protein</fullName>
    </recommendedName>
</protein>
<evidence type="ECO:0000256" key="4">
    <source>
        <dbReference type="ARBA" id="ARBA00022692"/>
    </source>
</evidence>
<feature type="transmembrane region" description="Helical" evidence="7">
    <location>
        <begin position="220"/>
        <end position="237"/>
    </location>
</feature>
<dbReference type="Pfam" id="PF00528">
    <property type="entry name" value="BPD_transp_1"/>
    <property type="match status" value="1"/>
</dbReference>
<keyword evidence="5 7" id="KW-1133">Transmembrane helix</keyword>
<evidence type="ECO:0000256" key="7">
    <source>
        <dbReference type="RuleBase" id="RU363032"/>
    </source>
</evidence>
<keyword evidence="2 7" id="KW-0813">Transport</keyword>
<dbReference type="InterPro" id="IPR000515">
    <property type="entry name" value="MetI-like"/>
</dbReference>
<evidence type="ECO:0000259" key="8">
    <source>
        <dbReference type="PROSITE" id="PS50928"/>
    </source>
</evidence>
<dbReference type="PATRIC" id="fig|869279.4.peg.1241"/>
<proteinExistence type="inferred from homology"/>
<dbReference type="InterPro" id="IPR005769">
    <property type="entry name" value="PhnE/PtxC"/>
</dbReference>
<feature type="transmembrane region" description="Helical" evidence="7">
    <location>
        <begin position="331"/>
        <end position="349"/>
    </location>
</feature>
<dbReference type="InterPro" id="IPR035906">
    <property type="entry name" value="MetI-like_sf"/>
</dbReference>
<name>A0A0P6XYF5_9CHLR</name>
<feature type="transmembrane region" description="Helical" evidence="7">
    <location>
        <begin position="243"/>
        <end position="266"/>
    </location>
</feature>
<keyword evidence="4 7" id="KW-0812">Transmembrane</keyword>
<dbReference type="Gene3D" id="1.10.3720.10">
    <property type="entry name" value="MetI-like"/>
    <property type="match status" value="1"/>
</dbReference>
<dbReference type="NCBIfam" id="TIGR01097">
    <property type="entry name" value="PhnE"/>
    <property type="match status" value="1"/>
</dbReference>
<dbReference type="PANTHER" id="PTHR30043">
    <property type="entry name" value="PHOSPHONATES TRANSPORT SYSTEM PERMEASE PROTEIN"/>
    <property type="match status" value="1"/>
</dbReference>
<dbReference type="PROSITE" id="PS50928">
    <property type="entry name" value="ABC_TM1"/>
    <property type="match status" value="1"/>
</dbReference>
<gene>
    <name evidence="9" type="ORF">SE15_06175</name>
</gene>
<dbReference type="EMBL" id="LGKO01000002">
    <property type="protein sequence ID" value="KPL84831.1"/>
    <property type="molecule type" value="Genomic_DNA"/>
</dbReference>
<comment type="similarity">
    <text evidence="7">Belongs to the binding-protein-dependent transport system permease family.</text>
</comment>
<evidence type="ECO:0000256" key="1">
    <source>
        <dbReference type="ARBA" id="ARBA00004651"/>
    </source>
</evidence>
<evidence type="ECO:0000256" key="3">
    <source>
        <dbReference type="ARBA" id="ARBA00022475"/>
    </source>
</evidence>
<keyword evidence="6 7" id="KW-0472">Membrane</keyword>
<dbReference type="GO" id="GO:0005886">
    <property type="term" value="C:plasma membrane"/>
    <property type="evidence" value="ECO:0007669"/>
    <property type="project" value="UniProtKB-SubCell"/>
</dbReference>
<accession>A0A0P6XYF5</accession>
<dbReference type="CDD" id="cd06261">
    <property type="entry name" value="TM_PBP2"/>
    <property type="match status" value="1"/>
</dbReference>
<dbReference type="PANTHER" id="PTHR30043:SF1">
    <property type="entry name" value="ABC TRANSPORT SYSTEM PERMEASE PROTEIN P69"/>
    <property type="match status" value="1"/>
</dbReference>
<dbReference type="STRING" id="869279.SE15_06175"/>
<dbReference type="AlphaFoldDB" id="A0A0P6XYF5"/>
<evidence type="ECO:0000313" key="9">
    <source>
        <dbReference type="EMBL" id="KPL84831.1"/>
    </source>
</evidence>
<keyword evidence="3" id="KW-1003">Cell membrane</keyword>
<feature type="transmembrane region" description="Helical" evidence="7">
    <location>
        <begin position="355"/>
        <end position="373"/>
    </location>
</feature>
<comment type="caution">
    <text evidence="9">The sequence shown here is derived from an EMBL/GenBank/DDBJ whole genome shotgun (WGS) entry which is preliminary data.</text>
</comment>
<feature type="transmembrane region" description="Helical" evidence="7">
    <location>
        <begin position="191"/>
        <end position="213"/>
    </location>
</feature>
<comment type="subcellular location">
    <subcellularLocation>
        <location evidence="1 7">Cell membrane</location>
        <topology evidence="1 7">Multi-pass membrane protein</topology>
    </subcellularLocation>
</comment>
<evidence type="ECO:0000256" key="2">
    <source>
        <dbReference type="ARBA" id="ARBA00022448"/>
    </source>
</evidence>
<dbReference type="SUPFAM" id="SSF161098">
    <property type="entry name" value="MetI-like"/>
    <property type="match status" value="1"/>
</dbReference>
<dbReference type="Proteomes" id="UP000050544">
    <property type="component" value="Unassembled WGS sequence"/>
</dbReference>
<dbReference type="GO" id="GO:0015416">
    <property type="term" value="F:ABC-type phosphonate transporter activity"/>
    <property type="evidence" value="ECO:0007669"/>
    <property type="project" value="InterPro"/>
</dbReference>
<reference evidence="9 10" key="1">
    <citation type="submission" date="2015-07" db="EMBL/GenBank/DDBJ databases">
        <title>Whole genome sequence of Thermanaerothrix daxensis DSM 23592.</title>
        <authorList>
            <person name="Hemp J."/>
            <person name="Ward L.M."/>
            <person name="Pace L.A."/>
            <person name="Fischer W.W."/>
        </authorList>
    </citation>
    <scope>NUCLEOTIDE SEQUENCE [LARGE SCALE GENOMIC DNA]</scope>
    <source>
        <strain evidence="9 10">GNS-1</strain>
    </source>
</reference>
<keyword evidence="10" id="KW-1185">Reference proteome</keyword>
<sequence>MAIAVLLWLGMAYGIGWQVTQVNPMALFTNTERAQSILRPMLQPDFFTARKEKHEGWVEIQVPCSATPPKAEKTVGDIHIRVQPDCGNLNETLIVTADGLWPNEPTEITWMTPIGDVKLLGPGNNQMLVVETDDEGHLSAVIQVPGSALAAAPDPTLPLPHRVYLTQTRPIGGMTLSTNGQYVVRGIYETLALALLSTLLGAILAIPLGFLAARNLMSGHPILMGIYVIVRTILNIVRSIESLILAIIFVIIVGLGPFPGMLALAIHTTAALGKLYSEVIEAIDPGPIEAIRATGANNLQVIRYAVIPQIIPPFTALTIYRWDINVRSSTIIGFVGGGGIGFFLYQWILIGDFRAVSASFIAIAAVVMILDFFSAKLRERLV</sequence>
<evidence type="ECO:0000313" key="10">
    <source>
        <dbReference type="Proteomes" id="UP000050544"/>
    </source>
</evidence>
<feature type="domain" description="ABC transmembrane type-1" evidence="8">
    <location>
        <begin position="187"/>
        <end position="374"/>
    </location>
</feature>
<organism evidence="9 10">
    <name type="scientific">Thermanaerothrix daxensis</name>
    <dbReference type="NCBI Taxonomy" id="869279"/>
    <lineage>
        <taxon>Bacteria</taxon>
        <taxon>Bacillati</taxon>
        <taxon>Chloroflexota</taxon>
        <taxon>Anaerolineae</taxon>
        <taxon>Anaerolineales</taxon>
        <taxon>Anaerolineaceae</taxon>
        <taxon>Thermanaerothrix</taxon>
    </lineage>
</organism>